<dbReference type="GO" id="GO:0030975">
    <property type="term" value="F:thiamine binding"/>
    <property type="evidence" value="ECO:0007669"/>
    <property type="project" value="TreeGrafter"/>
</dbReference>
<dbReference type="Gene3D" id="3.40.190.10">
    <property type="entry name" value="Periplasmic binding protein-like II"/>
    <property type="match status" value="2"/>
</dbReference>
<proteinExistence type="predicted"/>
<dbReference type="PROSITE" id="PS51257">
    <property type="entry name" value="PROKAR_LIPOPROTEIN"/>
    <property type="match status" value="1"/>
</dbReference>
<keyword evidence="1" id="KW-0732">Signal</keyword>
<accession>A0A975F4W6</accession>
<dbReference type="RefSeq" id="WP_210118968.1">
    <property type="nucleotide sequence ID" value="NZ_CP054142.1"/>
</dbReference>
<dbReference type="SUPFAM" id="SSF53850">
    <property type="entry name" value="Periplasmic binding protein-like II"/>
    <property type="match status" value="1"/>
</dbReference>
<dbReference type="PANTHER" id="PTHR30006">
    <property type="entry name" value="THIAMINE-BINDING PERIPLASMIC PROTEIN-RELATED"/>
    <property type="match status" value="1"/>
</dbReference>
<organism evidence="2 3">
    <name type="scientific">Treponema parvum</name>
    <dbReference type="NCBI Taxonomy" id="138851"/>
    <lineage>
        <taxon>Bacteria</taxon>
        <taxon>Pseudomonadati</taxon>
        <taxon>Spirochaetota</taxon>
        <taxon>Spirochaetia</taxon>
        <taxon>Spirochaetales</taxon>
        <taxon>Treponemataceae</taxon>
        <taxon>Treponema</taxon>
    </lineage>
</organism>
<name>A0A975F4W6_9SPIR</name>
<dbReference type="KEGG" id="tpav:HRQ91_07455"/>
<dbReference type="AlphaFoldDB" id="A0A975F4W6"/>
<evidence type="ECO:0000256" key="1">
    <source>
        <dbReference type="ARBA" id="ARBA00022729"/>
    </source>
</evidence>
<protein>
    <submittedName>
        <fullName evidence="2">Extracellular solute-binding protein</fullName>
    </submittedName>
</protein>
<dbReference type="GO" id="GO:0030976">
    <property type="term" value="F:thiamine pyrophosphate binding"/>
    <property type="evidence" value="ECO:0007669"/>
    <property type="project" value="TreeGrafter"/>
</dbReference>
<dbReference type="Proteomes" id="UP000671908">
    <property type="component" value="Chromosome"/>
</dbReference>
<dbReference type="EMBL" id="CP054142">
    <property type="protein sequence ID" value="QTQ14298.1"/>
    <property type="molecule type" value="Genomic_DNA"/>
</dbReference>
<dbReference type="GO" id="GO:0030288">
    <property type="term" value="C:outer membrane-bounded periplasmic space"/>
    <property type="evidence" value="ECO:0007669"/>
    <property type="project" value="TreeGrafter"/>
</dbReference>
<sequence length="342" mass="37677">MRNLYRTLLFFAAFFVFTGCFKKAKGGDDSNTLIVASPHPLVLIVPVIENFENETGIAVELVQGGTKEILKNLQMHPDSSPYDVLWGGSYASVLPASSLFDSYTSANEAYIRSEYKNVEGMLNRFSDVPSVLMINKKRLGGVAVSGYGDLLNPKLKGAIAFGNPETSSSAWEHLINMLYAAGKGNPDDGWDYVKMLCKNLDGNLLGSSSAVYNGVADGRFAVGLTFEEGGANFAEKDGNIALVYMNEGVVFTPDGVYIPKKIRHKDNAVRFIDYVTGKNVQSYIAKQMNRRSVRSDVETKSLLPSKSGIKCISVDYAYTTSHQSEWVERFLDIFESARQNDE</sequence>
<dbReference type="PANTHER" id="PTHR30006:SF2">
    <property type="entry name" value="ABC TRANSPORTER SUBSTRATE-BINDING PROTEIN"/>
    <property type="match status" value="1"/>
</dbReference>
<reference evidence="2 3" key="1">
    <citation type="journal article" date="2021" name="Microbiol. Resour. Announc.">
        <title>Complete Genome Sequences of Three Human Oral Treponema parvum Isolates.</title>
        <authorList>
            <person name="Zeng H."/>
            <person name="Watt R.M."/>
        </authorList>
    </citation>
    <scope>NUCLEOTIDE SEQUENCE [LARGE SCALE GENOMIC DNA]</scope>
    <source>
        <strain evidence="2 3">ATCC 700770</strain>
    </source>
</reference>
<dbReference type="Pfam" id="PF13343">
    <property type="entry name" value="SBP_bac_6"/>
    <property type="match status" value="1"/>
</dbReference>
<evidence type="ECO:0000313" key="2">
    <source>
        <dbReference type="EMBL" id="QTQ14298.1"/>
    </source>
</evidence>
<dbReference type="GO" id="GO:0015888">
    <property type="term" value="P:thiamine transport"/>
    <property type="evidence" value="ECO:0007669"/>
    <property type="project" value="TreeGrafter"/>
</dbReference>
<gene>
    <name evidence="2" type="ORF">HRQ91_07455</name>
</gene>
<keyword evidence="3" id="KW-1185">Reference proteome</keyword>
<evidence type="ECO:0000313" key="3">
    <source>
        <dbReference type="Proteomes" id="UP000671908"/>
    </source>
</evidence>